<dbReference type="Gene3D" id="3.90.810.10">
    <property type="entry name" value="CRIB domain"/>
    <property type="match status" value="1"/>
</dbReference>
<dbReference type="InterPro" id="IPR036936">
    <property type="entry name" value="CRIB_dom_sf"/>
</dbReference>
<accession>A0AAV7EZ97</accession>
<protein>
    <recommendedName>
        <fullName evidence="2">CRIB domain-containing protein</fullName>
    </recommendedName>
</protein>
<feature type="compositionally biased region" description="Basic residues" evidence="1">
    <location>
        <begin position="87"/>
        <end position="97"/>
    </location>
</feature>
<dbReference type="SMART" id="SM00285">
    <property type="entry name" value="PBD"/>
    <property type="match status" value="1"/>
</dbReference>
<feature type="compositionally biased region" description="Polar residues" evidence="1">
    <location>
        <begin position="42"/>
        <end position="51"/>
    </location>
</feature>
<gene>
    <name evidence="3" type="ORF">H6P81_007037</name>
</gene>
<dbReference type="Proteomes" id="UP000825729">
    <property type="component" value="Unassembled WGS sequence"/>
</dbReference>
<dbReference type="PROSITE" id="PS50108">
    <property type="entry name" value="CRIB"/>
    <property type="match status" value="1"/>
</dbReference>
<evidence type="ECO:0000256" key="1">
    <source>
        <dbReference type="SAM" id="MobiDB-lite"/>
    </source>
</evidence>
<sequence length="134" mass="14395">MEIGYPTNVKHVSHVGWDGSSVNAPSWMNDYKTSSDFSATSLNSLSQSKDTNPVAVASWSSQEFQQSGGVEPLSGIFADCPPDLPKVPKKTRRKKSKATSPSSPSRSSRRSSKSKGSFAFDEGEGMPGLLDVRP</sequence>
<proteinExistence type="predicted"/>
<dbReference type="InterPro" id="IPR000095">
    <property type="entry name" value="CRIB_dom"/>
</dbReference>
<evidence type="ECO:0000259" key="2">
    <source>
        <dbReference type="PROSITE" id="PS50108"/>
    </source>
</evidence>
<feature type="region of interest" description="Disordered" evidence="1">
    <location>
        <begin position="42"/>
        <end position="134"/>
    </location>
</feature>
<keyword evidence="4" id="KW-1185">Reference proteome</keyword>
<dbReference type="PANTHER" id="PTHR47846:SF4">
    <property type="entry name" value="WASP-RELATED PROTEIN"/>
    <property type="match status" value="1"/>
</dbReference>
<feature type="domain" description="CRIB" evidence="2">
    <location>
        <begin position="3"/>
        <end position="16"/>
    </location>
</feature>
<organism evidence="3 4">
    <name type="scientific">Aristolochia fimbriata</name>
    <name type="common">White veined hardy Dutchman's pipe vine</name>
    <dbReference type="NCBI Taxonomy" id="158543"/>
    <lineage>
        <taxon>Eukaryota</taxon>
        <taxon>Viridiplantae</taxon>
        <taxon>Streptophyta</taxon>
        <taxon>Embryophyta</taxon>
        <taxon>Tracheophyta</taxon>
        <taxon>Spermatophyta</taxon>
        <taxon>Magnoliopsida</taxon>
        <taxon>Magnoliidae</taxon>
        <taxon>Piperales</taxon>
        <taxon>Aristolochiaceae</taxon>
        <taxon>Aristolochia</taxon>
    </lineage>
</organism>
<evidence type="ECO:0000313" key="3">
    <source>
        <dbReference type="EMBL" id="KAG9454133.1"/>
    </source>
</evidence>
<feature type="compositionally biased region" description="Polar residues" evidence="1">
    <location>
        <begin position="58"/>
        <end position="68"/>
    </location>
</feature>
<dbReference type="AlphaFoldDB" id="A0AAV7EZ97"/>
<name>A0AAV7EZ97_ARIFI</name>
<dbReference type="Pfam" id="PF00786">
    <property type="entry name" value="PBD"/>
    <property type="match status" value="1"/>
</dbReference>
<dbReference type="EMBL" id="JAINDJ010000003">
    <property type="protein sequence ID" value="KAG9454133.1"/>
    <property type="molecule type" value="Genomic_DNA"/>
</dbReference>
<dbReference type="PANTHER" id="PTHR47846">
    <property type="entry name" value="OS06G0681300 PROTEIN-RELATED"/>
    <property type="match status" value="1"/>
</dbReference>
<evidence type="ECO:0000313" key="4">
    <source>
        <dbReference type="Proteomes" id="UP000825729"/>
    </source>
</evidence>
<reference evidence="3 4" key="1">
    <citation type="submission" date="2021-07" db="EMBL/GenBank/DDBJ databases">
        <title>The Aristolochia fimbriata genome: insights into angiosperm evolution, floral development and chemical biosynthesis.</title>
        <authorList>
            <person name="Jiao Y."/>
        </authorList>
    </citation>
    <scope>NUCLEOTIDE SEQUENCE [LARGE SCALE GENOMIC DNA]</scope>
    <source>
        <strain evidence="3">IBCAS-2021</strain>
        <tissue evidence="3">Leaf</tissue>
    </source>
</reference>
<dbReference type="CDD" id="cd00132">
    <property type="entry name" value="CRIB"/>
    <property type="match status" value="1"/>
</dbReference>
<comment type="caution">
    <text evidence="3">The sequence shown here is derived from an EMBL/GenBank/DDBJ whole genome shotgun (WGS) entry which is preliminary data.</text>
</comment>